<dbReference type="eggNOG" id="ENOG502ZDE6">
    <property type="taxonomic scope" value="Bacteria"/>
</dbReference>
<gene>
    <name evidence="1" type="ORF">CY0110_32245</name>
</gene>
<sequence length="77" mass="9054">MFKYPYKLEKMTSYQTQLTLDESQQIVLENLPFKKGTKLTINIEVTKEENEATSEDFEALLEKTQGIWTKDDGLEYQ</sequence>
<dbReference type="Proteomes" id="UP000003781">
    <property type="component" value="Unassembled WGS sequence"/>
</dbReference>
<dbReference type="EMBL" id="AAXW01000021">
    <property type="protein sequence ID" value="EAZ90715.1"/>
    <property type="molecule type" value="Genomic_DNA"/>
</dbReference>
<reference evidence="1 2" key="1">
    <citation type="submission" date="2007-03" db="EMBL/GenBank/DDBJ databases">
        <authorList>
            <person name="Stal L."/>
            <person name="Ferriera S."/>
            <person name="Johnson J."/>
            <person name="Kravitz S."/>
            <person name="Beeson K."/>
            <person name="Sutton G."/>
            <person name="Rogers Y.-H."/>
            <person name="Friedman R."/>
            <person name="Frazier M."/>
            <person name="Venter J.C."/>
        </authorList>
    </citation>
    <scope>NUCLEOTIDE SEQUENCE [LARGE SCALE GENOMIC DNA]</scope>
    <source>
        <strain evidence="1 2">CCY0110</strain>
    </source>
</reference>
<name>A3IS37_9CHRO</name>
<evidence type="ECO:0000313" key="1">
    <source>
        <dbReference type="EMBL" id="EAZ90715.1"/>
    </source>
</evidence>
<organism evidence="1 2">
    <name type="scientific">Crocosphaera chwakensis CCY0110</name>
    <dbReference type="NCBI Taxonomy" id="391612"/>
    <lineage>
        <taxon>Bacteria</taxon>
        <taxon>Bacillati</taxon>
        <taxon>Cyanobacteriota</taxon>
        <taxon>Cyanophyceae</taxon>
        <taxon>Oscillatoriophycideae</taxon>
        <taxon>Chroococcales</taxon>
        <taxon>Aphanothecaceae</taxon>
        <taxon>Crocosphaera</taxon>
        <taxon>Crocosphaera chwakensis</taxon>
    </lineage>
</organism>
<protein>
    <submittedName>
        <fullName evidence="1">Uncharacterized protein</fullName>
    </submittedName>
</protein>
<accession>A3IS37</accession>
<evidence type="ECO:0000313" key="2">
    <source>
        <dbReference type="Proteomes" id="UP000003781"/>
    </source>
</evidence>
<proteinExistence type="predicted"/>
<dbReference type="AlphaFoldDB" id="A3IS37"/>
<comment type="caution">
    <text evidence="1">The sequence shown here is derived from an EMBL/GenBank/DDBJ whole genome shotgun (WGS) entry which is preliminary data.</text>
</comment>
<keyword evidence="2" id="KW-1185">Reference proteome</keyword>